<proteinExistence type="predicted"/>
<feature type="region of interest" description="Disordered" evidence="1">
    <location>
        <begin position="1"/>
        <end position="140"/>
    </location>
</feature>
<feature type="compositionally biased region" description="Low complexity" evidence="1">
    <location>
        <begin position="14"/>
        <end position="23"/>
    </location>
</feature>
<evidence type="ECO:0000313" key="3">
    <source>
        <dbReference type="Proteomes" id="UP001153269"/>
    </source>
</evidence>
<feature type="compositionally biased region" description="Basic and acidic residues" evidence="1">
    <location>
        <begin position="66"/>
        <end position="76"/>
    </location>
</feature>
<accession>A0A9N7YWA5</accession>
<evidence type="ECO:0000256" key="1">
    <source>
        <dbReference type="SAM" id="MobiDB-lite"/>
    </source>
</evidence>
<comment type="caution">
    <text evidence="2">The sequence shown here is derived from an EMBL/GenBank/DDBJ whole genome shotgun (WGS) entry which is preliminary data.</text>
</comment>
<reference evidence="2" key="1">
    <citation type="submission" date="2020-03" db="EMBL/GenBank/DDBJ databases">
        <authorList>
            <person name="Weist P."/>
        </authorList>
    </citation>
    <scope>NUCLEOTIDE SEQUENCE</scope>
</reference>
<gene>
    <name evidence="2" type="ORF">PLEPLA_LOCUS27876</name>
</gene>
<feature type="compositionally biased region" description="Polar residues" evidence="1">
    <location>
        <begin position="86"/>
        <end position="106"/>
    </location>
</feature>
<keyword evidence="3" id="KW-1185">Reference proteome</keyword>
<organism evidence="2 3">
    <name type="scientific">Pleuronectes platessa</name>
    <name type="common">European plaice</name>
    <dbReference type="NCBI Taxonomy" id="8262"/>
    <lineage>
        <taxon>Eukaryota</taxon>
        <taxon>Metazoa</taxon>
        <taxon>Chordata</taxon>
        <taxon>Craniata</taxon>
        <taxon>Vertebrata</taxon>
        <taxon>Euteleostomi</taxon>
        <taxon>Actinopterygii</taxon>
        <taxon>Neopterygii</taxon>
        <taxon>Teleostei</taxon>
        <taxon>Neoteleostei</taxon>
        <taxon>Acanthomorphata</taxon>
        <taxon>Carangaria</taxon>
        <taxon>Pleuronectiformes</taxon>
        <taxon>Pleuronectoidei</taxon>
        <taxon>Pleuronectidae</taxon>
        <taxon>Pleuronectes</taxon>
    </lineage>
</organism>
<dbReference type="Proteomes" id="UP001153269">
    <property type="component" value="Unassembled WGS sequence"/>
</dbReference>
<protein>
    <submittedName>
        <fullName evidence="2">Uncharacterized protein</fullName>
    </submittedName>
</protein>
<dbReference type="EMBL" id="CADEAL010002396">
    <property type="protein sequence ID" value="CAB1440110.1"/>
    <property type="molecule type" value="Genomic_DNA"/>
</dbReference>
<dbReference type="AlphaFoldDB" id="A0A9N7YWA5"/>
<evidence type="ECO:0000313" key="2">
    <source>
        <dbReference type="EMBL" id="CAB1440110.1"/>
    </source>
</evidence>
<feature type="compositionally biased region" description="Basic and acidic residues" evidence="1">
    <location>
        <begin position="111"/>
        <end position="126"/>
    </location>
</feature>
<feature type="compositionally biased region" description="Polar residues" evidence="1">
    <location>
        <begin position="39"/>
        <end position="65"/>
    </location>
</feature>
<sequence>MYPPGSTDNRDQLSQDQQIQPDQSYIHPDHARHPGTVKYNRQPTTWTKFNNPYQQPTPGTSYTITRDNRGDRERTGSSDNLDYHYQTDQQADNQDPSYQPQSTPNNLGPHITHENTEHNHSEDHPSHPMIKPTTGPSPTV</sequence>
<name>A0A9N7YWA5_PLEPL</name>